<evidence type="ECO:0000313" key="17">
    <source>
        <dbReference type="Proteomes" id="UP000001887"/>
    </source>
</evidence>
<keyword evidence="8 13" id="KW-0238">DNA-binding</keyword>
<keyword evidence="3 13" id="KW-0235">DNA replication</keyword>
<evidence type="ECO:0000256" key="1">
    <source>
        <dbReference type="ARBA" id="ARBA00008428"/>
    </source>
</evidence>
<dbReference type="PANTHER" id="PTHR30153:SF2">
    <property type="entry name" value="REPLICATIVE DNA HELICASE"/>
    <property type="match status" value="1"/>
</dbReference>
<accession>D2R6N5</accession>
<comment type="function">
    <text evidence="10 13">The main replicative DNA helicase, it participates in initiation and elongation during chromosome replication. Travels ahead of the DNA replisome, separating dsDNA into templates for DNA synthesis. A processive ATP-dependent 5'-3' DNA helicase it has DNA-dependent ATPase activity.</text>
</comment>
<keyword evidence="9" id="KW-0413">Isomerase</keyword>
<dbReference type="SUPFAM" id="SSF52540">
    <property type="entry name" value="P-loop containing nucleoside triphosphate hydrolases"/>
    <property type="match status" value="1"/>
</dbReference>
<dbReference type="InterPro" id="IPR007694">
    <property type="entry name" value="DNA_helicase_DnaB-like_C"/>
</dbReference>
<dbReference type="GO" id="GO:0043139">
    <property type="term" value="F:5'-3' DNA helicase activity"/>
    <property type="evidence" value="ECO:0007669"/>
    <property type="project" value="UniProtKB-EC"/>
</dbReference>
<keyword evidence="17" id="KW-1185">Reference proteome</keyword>
<dbReference type="GO" id="GO:0005524">
    <property type="term" value="F:ATP binding"/>
    <property type="evidence" value="ECO:0007669"/>
    <property type="project" value="UniProtKB-UniRule"/>
</dbReference>
<feature type="compositionally biased region" description="Basic and acidic residues" evidence="14">
    <location>
        <begin position="1"/>
        <end position="15"/>
    </location>
</feature>
<name>D2R6N5_PIRSD</name>
<dbReference type="Pfam" id="PF03796">
    <property type="entry name" value="DnaB_C"/>
    <property type="match status" value="1"/>
</dbReference>
<feature type="domain" description="SF4 helicase" evidence="15">
    <location>
        <begin position="196"/>
        <end position="466"/>
    </location>
</feature>
<evidence type="ECO:0000256" key="7">
    <source>
        <dbReference type="ARBA" id="ARBA00022840"/>
    </source>
</evidence>
<dbReference type="NCBIfam" id="TIGR00665">
    <property type="entry name" value="DnaB"/>
    <property type="match status" value="1"/>
</dbReference>
<dbReference type="PROSITE" id="PS51199">
    <property type="entry name" value="SF4_HELICASE"/>
    <property type="match status" value="1"/>
</dbReference>
<dbReference type="SUPFAM" id="SSF48024">
    <property type="entry name" value="N-terminal domain of DnaB helicase"/>
    <property type="match status" value="1"/>
</dbReference>
<feature type="region of interest" description="Disordered" evidence="14">
    <location>
        <begin position="1"/>
        <end position="27"/>
    </location>
</feature>
<dbReference type="KEGG" id="psl:Psta_2666"/>
<dbReference type="HOGENOM" id="CLU_005373_0_0_0"/>
<dbReference type="GO" id="GO:0016887">
    <property type="term" value="F:ATP hydrolysis activity"/>
    <property type="evidence" value="ECO:0007669"/>
    <property type="project" value="RHEA"/>
</dbReference>
<evidence type="ECO:0000256" key="3">
    <source>
        <dbReference type="ARBA" id="ARBA00022705"/>
    </source>
</evidence>
<evidence type="ECO:0000313" key="16">
    <source>
        <dbReference type="EMBL" id="ADB17335.1"/>
    </source>
</evidence>
<evidence type="ECO:0000256" key="14">
    <source>
        <dbReference type="SAM" id="MobiDB-lite"/>
    </source>
</evidence>
<evidence type="ECO:0000256" key="2">
    <source>
        <dbReference type="ARBA" id="ARBA00022515"/>
    </source>
</evidence>
<dbReference type="EMBL" id="CP001848">
    <property type="protein sequence ID" value="ADB17335.1"/>
    <property type="molecule type" value="Genomic_DNA"/>
</dbReference>
<gene>
    <name evidence="16" type="ordered locus">Psta_2666</name>
</gene>
<dbReference type="FunFam" id="1.10.860.10:FF:000001">
    <property type="entry name" value="Replicative DNA helicase"/>
    <property type="match status" value="1"/>
</dbReference>
<evidence type="ECO:0000256" key="4">
    <source>
        <dbReference type="ARBA" id="ARBA00022741"/>
    </source>
</evidence>
<evidence type="ECO:0000256" key="12">
    <source>
        <dbReference type="NCBIfam" id="TIGR00665"/>
    </source>
</evidence>
<evidence type="ECO:0000256" key="6">
    <source>
        <dbReference type="ARBA" id="ARBA00022806"/>
    </source>
</evidence>
<keyword evidence="2 13" id="KW-0639">Primosome</keyword>
<keyword evidence="6 13" id="KW-0347">Helicase</keyword>
<proteinExistence type="inferred from homology"/>
<dbReference type="EC" id="5.6.2.3" evidence="12 13"/>
<dbReference type="GO" id="GO:0005829">
    <property type="term" value="C:cytosol"/>
    <property type="evidence" value="ECO:0007669"/>
    <property type="project" value="TreeGrafter"/>
</dbReference>
<dbReference type="InterPro" id="IPR036185">
    <property type="entry name" value="DNA_heli_DnaB-like_N_sf"/>
</dbReference>
<dbReference type="OrthoDB" id="9773982at2"/>
<dbReference type="InterPro" id="IPR007693">
    <property type="entry name" value="DNA_helicase_DnaB-like_N"/>
</dbReference>
<sequence length="485" mass="54009">MAKNRREDGAARRLFEQPAEQVGDRQPPFDRQAEIGLLGSIVLLPDVLDDVVMIVRSEDFYDDAHRKLFSHMCALHEGNKKIDPTLLIDRLKTAGDFEAVGGTAYLSKIINSVPNAAHATYYAEIVRTKSTFRSLIQASTEILRDAYDESQEAKHLLSQAEQKIFSILDVRGDNTVQSLKDVLQKSMDRLEARMSGTLDTSGVEYGFRGLDEKTSGMHNGELIILAARPAMGKTAFAMNIAENVALNQNVPALFVSLEMSSLELADRLLCSVARVEGTRLRAGTLTREDRTKIVNASSKLAQAPLFVDDSPSRTVTEIAAAARRIARREGRLGLIVVDYLQLIEPDNTKDPRQEQVARIARRLKGMAREMKVPVLCLAQLNRQTEAGTDKIPKMSHLRESGAIEQDADVVMFVHREEYYLRGEERDSVSGQAQIIIGKQRSGPAGEDIKLEFLKNFTRFQDPTPDRLEQFDSYNQFPGGEAGGNF</sequence>
<dbReference type="Proteomes" id="UP000001887">
    <property type="component" value="Chromosome"/>
</dbReference>
<dbReference type="Pfam" id="PF00772">
    <property type="entry name" value="DnaB"/>
    <property type="match status" value="1"/>
</dbReference>
<evidence type="ECO:0000256" key="10">
    <source>
        <dbReference type="ARBA" id="ARBA00044932"/>
    </source>
</evidence>
<protein>
    <recommendedName>
        <fullName evidence="12 13">Replicative DNA helicase</fullName>
        <ecNumber evidence="12 13">5.6.2.3</ecNumber>
    </recommendedName>
</protein>
<dbReference type="GO" id="GO:0006269">
    <property type="term" value="P:DNA replication, synthesis of primer"/>
    <property type="evidence" value="ECO:0007669"/>
    <property type="project" value="UniProtKB-UniRule"/>
</dbReference>
<dbReference type="eggNOG" id="COG0305">
    <property type="taxonomic scope" value="Bacteria"/>
</dbReference>
<keyword evidence="5 13" id="KW-0378">Hydrolase</keyword>
<dbReference type="InterPro" id="IPR016136">
    <property type="entry name" value="DNA_helicase_N/primase_C"/>
</dbReference>
<reference evidence="16 17" key="1">
    <citation type="journal article" date="2009" name="Stand. Genomic Sci.">
        <title>Complete genome sequence of Pirellula staleyi type strain (ATCC 27377).</title>
        <authorList>
            <person name="Clum A."/>
            <person name="Tindall B.J."/>
            <person name="Sikorski J."/>
            <person name="Ivanova N."/>
            <person name="Mavrommatis K."/>
            <person name="Lucas S."/>
            <person name="Glavina del Rio T."/>
            <person name="Nolan M."/>
            <person name="Chen F."/>
            <person name="Tice H."/>
            <person name="Pitluck S."/>
            <person name="Cheng J.F."/>
            <person name="Chertkov O."/>
            <person name="Brettin T."/>
            <person name="Han C."/>
            <person name="Detter J.C."/>
            <person name="Kuske C."/>
            <person name="Bruce D."/>
            <person name="Goodwin L."/>
            <person name="Ovchinikova G."/>
            <person name="Pati A."/>
            <person name="Mikhailova N."/>
            <person name="Chen A."/>
            <person name="Palaniappan K."/>
            <person name="Land M."/>
            <person name="Hauser L."/>
            <person name="Chang Y.J."/>
            <person name="Jeffries C.D."/>
            <person name="Chain P."/>
            <person name="Rohde M."/>
            <person name="Goker M."/>
            <person name="Bristow J."/>
            <person name="Eisen J.A."/>
            <person name="Markowitz V."/>
            <person name="Hugenholtz P."/>
            <person name="Kyrpides N.C."/>
            <person name="Klenk H.P."/>
            <person name="Lapidus A."/>
        </authorList>
    </citation>
    <scope>NUCLEOTIDE SEQUENCE [LARGE SCALE GENOMIC DNA]</scope>
    <source>
        <strain evidence="17">ATCC 27377 / DSM 6068 / ICPB 4128</strain>
    </source>
</reference>
<dbReference type="CDD" id="cd00984">
    <property type="entry name" value="DnaB_C"/>
    <property type="match status" value="1"/>
</dbReference>
<comment type="similarity">
    <text evidence="1 13">Belongs to the helicase family. DnaB subfamily.</text>
</comment>
<evidence type="ECO:0000256" key="5">
    <source>
        <dbReference type="ARBA" id="ARBA00022801"/>
    </source>
</evidence>
<keyword evidence="7 13" id="KW-0067">ATP-binding</keyword>
<dbReference type="PANTHER" id="PTHR30153">
    <property type="entry name" value="REPLICATIVE DNA HELICASE DNAB"/>
    <property type="match status" value="1"/>
</dbReference>
<organism evidence="16 17">
    <name type="scientific">Pirellula staleyi (strain ATCC 27377 / DSM 6068 / ICPB 4128)</name>
    <name type="common">Pirella staleyi</name>
    <dbReference type="NCBI Taxonomy" id="530564"/>
    <lineage>
        <taxon>Bacteria</taxon>
        <taxon>Pseudomonadati</taxon>
        <taxon>Planctomycetota</taxon>
        <taxon>Planctomycetia</taxon>
        <taxon>Pirellulales</taxon>
        <taxon>Pirellulaceae</taxon>
        <taxon>Pirellula</taxon>
    </lineage>
</organism>
<evidence type="ECO:0000256" key="13">
    <source>
        <dbReference type="RuleBase" id="RU362085"/>
    </source>
</evidence>
<comment type="catalytic activity">
    <reaction evidence="11 13">
        <text>ATP + H2O = ADP + phosphate + H(+)</text>
        <dbReference type="Rhea" id="RHEA:13065"/>
        <dbReference type="ChEBI" id="CHEBI:15377"/>
        <dbReference type="ChEBI" id="CHEBI:15378"/>
        <dbReference type="ChEBI" id="CHEBI:30616"/>
        <dbReference type="ChEBI" id="CHEBI:43474"/>
        <dbReference type="ChEBI" id="CHEBI:456216"/>
        <dbReference type="EC" id="5.6.2.3"/>
    </reaction>
</comment>
<dbReference type="GO" id="GO:0003677">
    <property type="term" value="F:DNA binding"/>
    <property type="evidence" value="ECO:0007669"/>
    <property type="project" value="UniProtKB-UniRule"/>
</dbReference>
<dbReference type="AlphaFoldDB" id="D2R6N5"/>
<evidence type="ECO:0000256" key="11">
    <source>
        <dbReference type="ARBA" id="ARBA00048954"/>
    </source>
</evidence>
<keyword evidence="4 13" id="KW-0547">Nucleotide-binding</keyword>
<evidence type="ECO:0000259" key="15">
    <source>
        <dbReference type="PROSITE" id="PS51199"/>
    </source>
</evidence>
<dbReference type="GO" id="GO:1990077">
    <property type="term" value="C:primosome complex"/>
    <property type="evidence" value="ECO:0007669"/>
    <property type="project" value="UniProtKB-UniRule"/>
</dbReference>
<evidence type="ECO:0000256" key="9">
    <source>
        <dbReference type="ARBA" id="ARBA00023235"/>
    </source>
</evidence>
<dbReference type="Gene3D" id="1.10.860.10">
    <property type="entry name" value="DNAb Helicase, Chain A"/>
    <property type="match status" value="1"/>
</dbReference>
<dbReference type="InterPro" id="IPR007692">
    <property type="entry name" value="DNA_helicase_DnaB"/>
</dbReference>
<dbReference type="Gene3D" id="3.40.50.300">
    <property type="entry name" value="P-loop containing nucleotide triphosphate hydrolases"/>
    <property type="match status" value="1"/>
</dbReference>
<dbReference type="InterPro" id="IPR027417">
    <property type="entry name" value="P-loop_NTPase"/>
</dbReference>
<evidence type="ECO:0000256" key="8">
    <source>
        <dbReference type="ARBA" id="ARBA00023125"/>
    </source>
</evidence>
<dbReference type="STRING" id="530564.Psta_2666"/>